<feature type="region of interest" description="Disordered" evidence="1">
    <location>
        <begin position="228"/>
        <end position="328"/>
    </location>
</feature>
<sequence length="328" mass="37029">DIGSETQSHHEDDDEIESPTTPRPRPRPTRETTSARGQHDIDAEDMLEHETEILRGIDRFSNSSSDSEHGNDDNDSYDGNNDNNGDDANDRNNDNDGNDSNDDSDNNSNYGDASYTSHERNERYFTQQYAKNLAMDKPDNHFDVPQINTESGTEIEDSGIGSQMRSNFAQKNVTMQAASKERRKGKGRATSFLDYLTESEDEVSCEPFDPLSRKRVFGDDGYIEKRVRQRSNTYSSEENSIHRRVEGMHSKNIVDGTPAPHSFNFGRRGRGRPRKCLPTEPQNIPKRKPGRPRKTDIAPQQSNSLNNYFSGNKKKVSSTVASSSKFPK</sequence>
<dbReference type="AlphaFoldDB" id="A0A0B7MVM5"/>
<feature type="compositionally biased region" description="Polar residues" evidence="1">
    <location>
        <begin position="298"/>
        <end position="310"/>
    </location>
</feature>
<reference evidence="2 3" key="1">
    <citation type="submission" date="2014-09" db="EMBL/GenBank/DDBJ databases">
        <authorList>
            <person name="Ellenberger Sabrina"/>
        </authorList>
    </citation>
    <scope>NUCLEOTIDE SEQUENCE [LARGE SCALE GENOMIC DNA]</scope>
    <source>
        <strain evidence="2 3">CBS 412.66</strain>
    </source>
</reference>
<dbReference type="EMBL" id="LN719084">
    <property type="protein sequence ID" value="CEP07158.1"/>
    <property type="molecule type" value="Genomic_DNA"/>
</dbReference>
<evidence type="ECO:0000313" key="3">
    <source>
        <dbReference type="Proteomes" id="UP000054107"/>
    </source>
</evidence>
<feature type="compositionally biased region" description="Basic and acidic residues" evidence="1">
    <location>
        <begin position="37"/>
        <end position="58"/>
    </location>
</feature>
<proteinExistence type="predicted"/>
<feature type="compositionally biased region" description="Basic and acidic residues" evidence="1">
    <location>
        <begin position="239"/>
        <end position="249"/>
    </location>
</feature>
<feature type="compositionally biased region" description="Low complexity" evidence="1">
    <location>
        <begin position="317"/>
        <end position="328"/>
    </location>
</feature>
<name>A0A0B7MVM5_9FUNG</name>
<gene>
    <name evidence="2" type="primary">PARPA_00434.1 scaffold 806</name>
</gene>
<accession>A0A0B7MVM5</accession>
<keyword evidence="3" id="KW-1185">Reference proteome</keyword>
<organism evidence="2 3">
    <name type="scientific">Parasitella parasitica</name>
    <dbReference type="NCBI Taxonomy" id="35722"/>
    <lineage>
        <taxon>Eukaryota</taxon>
        <taxon>Fungi</taxon>
        <taxon>Fungi incertae sedis</taxon>
        <taxon>Mucoromycota</taxon>
        <taxon>Mucoromycotina</taxon>
        <taxon>Mucoromycetes</taxon>
        <taxon>Mucorales</taxon>
        <taxon>Mucorineae</taxon>
        <taxon>Mucoraceae</taxon>
        <taxon>Parasitella</taxon>
    </lineage>
</organism>
<feature type="region of interest" description="Disordered" evidence="1">
    <location>
        <begin position="1"/>
        <end position="147"/>
    </location>
</feature>
<protein>
    <submittedName>
        <fullName evidence="2">Uncharacterized protein</fullName>
    </submittedName>
</protein>
<feature type="non-terminal residue" evidence="2">
    <location>
        <position position="1"/>
    </location>
</feature>
<feature type="compositionally biased region" description="Acidic residues" evidence="1">
    <location>
        <begin position="96"/>
        <end position="105"/>
    </location>
</feature>
<evidence type="ECO:0000256" key="1">
    <source>
        <dbReference type="SAM" id="MobiDB-lite"/>
    </source>
</evidence>
<evidence type="ECO:0000313" key="2">
    <source>
        <dbReference type="EMBL" id="CEP07158.1"/>
    </source>
</evidence>
<dbReference type="Proteomes" id="UP000054107">
    <property type="component" value="Unassembled WGS sequence"/>
</dbReference>